<name>A0ACB5T912_AMBMO</name>
<dbReference type="Proteomes" id="UP001165064">
    <property type="component" value="Unassembled WGS sequence"/>
</dbReference>
<proteinExistence type="predicted"/>
<accession>A0ACB5T912</accession>
<evidence type="ECO:0000313" key="2">
    <source>
        <dbReference type="Proteomes" id="UP001165064"/>
    </source>
</evidence>
<dbReference type="EMBL" id="BSXS01004372">
    <property type="protein sequence ID" value="GME82883.1"/>
    <property type="molecule type" value="Genomic_DNA"/>
</dbReference>
<sequence length="237" mass="26298">MMTIQQQLYSLRQQAVPTSTSTSSQRKRKAHEESNGNHRLNSKRSKLVLNQSQEQDHHSPLRRVNKSKQQSIISEKTNKVNESDTEFHSGSDADSGSSDESESESESDTDSNDSDDDYSDADNTAAVVPDNVEDKANESILHLKEHKQVDSKLKSGKTKLKSKIKTATSNDLPNNSLSLFSGKIYQSLTVSALDALDKQDDTQPLDQLTSQILLPESNSESISRSDFNVILNTFRLG</sequence>
<comment type="caution">
    <text evidence="1">The sequence shown here is derived from an EMBL/GenBank/DDBJ whole genome shotgun (WGS) entry which is preliminary data.</text>
</comment>
<keyword evidence="2" id="KW-1185">Reference proteome</keyword>
<gene>
    <name evidence="1" type="ORF">Amon02_000580700</name>
</gene>
<evidence type="ECO:0000313" key="1">
    <source>
        <dbReference type="EMBL" id="GME82883.1"/>
    </source>
</evidence>
<protein>
    <submittedName>
        <fullName evidence="1">Unnamed protein product</fullName>
    </submittedName>
</protein>
<organism evidence="1 2">
    <name type="scientific">Ambrosiozyma monospora</name>
    <name type="common">Yeast</name>
    <name type="synonym">Endomycopsis monosporus</name>
    <dbReference type="NCBI Taxonomy" id="43982"/>
    <lineage>
        <taxon>Eukaryota</taxon>
        <taxon>Fungi</taxon>
        <taxon>Dikarya</taxon>
        <taxon>Ascomycota</taxon>
        <taxon>Saccharomycotina</taxon>
        <taxon>Pichiomycetes</taxon>
        <taxon>Pichiales</taxon>
        <taxon>Pichiaceae</taxon>
        <taxon>Ambrosiozyma</taxon>
    </lineage>
</organism>
<reference evidence="1" key="1">
    <citation type="submission" date="2023-04" db="EMBL/GenBank/DDBJ databases">
        <title>Ambrosiozyma monospora NBRC 10751.</title>
        <authorList>
            <person name="Ichikawa N."/>
            <person name="Sato H."/>
            <person name="Tonouchi N."/>
        </authorList>
    </citation>
    <scope>NUCLEOTIDE SEQUENCE</scope>
    <source>
        <strain evidence="1">NBRC 10751</strain>
    </source>
</reference>